<dbReference type="InterPro" id="IPR001005">
    <property type="entry name" value="SANT/Myb"/>
</dbReference>
<evidence type="ECO:0000256" key="1">
    <source>
        <dbReference type="SAM" id="MobiDB-lite"/>
    </source>
</evidence>
<keyword evidence="4" id="KW-1185">Reference proteome</keyword>
<dbReference type="InterPro" id="IPR039604">
    <property type="entry name" value="Bfr1"/>
</dbReference>
<dbReference type="AlphaFoldDB" id="A0A4Q4RRM0"/>
<dbReference type="Proteomes" id="UP000293823">
    <property type="component" value="Unassembled WGS sequence"/>
</dbReference>
<dbReference type="OrthoDB" id="3695698at2759"/>
<dbReference type="PANTHER" id="PTHR31027:SF2">
    <property type="entry name" value="LEBERCILIN DOMAIN-CONTAINING PROTEIN"/>
    <property type="match status" value="1"/>
</dbReference>
<accession>A0A4Q4RRM0</accession>
<dbReference type="PROSITE" id="PS50090">
    <property type="entry name" value="MYB_LIKE"/>
    <property type="match status" value="1"/>
</dbReference>
<name>A0A4Q4RRM0_9PLEO</name>
<proteinExistence type="predicted"/>
<sequence length="892" mass="100245">MSRFHQRGRPDSIAPWASSSYSESDGEDHSREAALTSPSSDEHSLPSKIRRRTVGQIVEAINLCITSLEAFTHDDPAYVQLNELLGLLNNEYMESVHKDDHESARSHGLVGDFLQEWFDHDQQDQGEHYDGSPEASDKTPRIMRTCAPIGSIGGSFVSITSELGNIRSPARKLNQDVGDMYGQHSESHVPRLRNSETQSSPYTDDVVPLLVGDHIAPSTEQDRGQGAEGFEKKWSTVKANTADTKSNTANTVLSPLRMEEQDSYWHFFNAYAVEEAKDREAEQRVSPKLKSFDEVHRQLRDQDMLPPYKYVAAASPADNATDNKKPAATKLYRNQERLGMVHDNLSKSDPKIVPVVAESGHPTKASDVKTATGFASPHNPIALDDSMVDEFLEVANNSFTREEAFEILRMCGANLVAAVSVYRNAMGPEHLRQMLRAWLVPLENAGFRTAARFYTESVDNQGNPWGVSTEKEVRIGADKCQPTPPLMNVEEAFKHLKPDVYNSVDFDLLQKELQVRLSWEEGFPEAQQQLQQAYDTIFQHQNDNNCWKLCPVPWTKVMDEKLIKLKNENTNMRWGAIADTLGMTVHECRDRFEVLKRVESKSNEPKECKSKEQQQKDTVKATAVRIVTPELGAWDPADYRYCQKCDAGYHSHHGHICEADRAASDGDQPLWGSIATPTDPRKPKVPVPAAIFEKIEKLDEQLKQQLNKLKTAKVKSNYKSAEDVDKEIARLQKQVDTGIMKLVDEKKVLAEISALNKAKKKINFIKAQIAEQKKLLDDPKNKAYAVTYWATIESGDEMVHIPVNSSNVSGPEKAIIEGSVGMKNIWRWVQEKGLSDKVGLQDAFDLAKDMHGEDEDEELVIEEPMPAEATSCARSRSSVREWGIPETYSLFP</sequence>
<feature type="domain" description="Myb-like" evidence="2">
    <location>
        <begin position="553"/>
        <end position="596"/>
    </location>
</feature>
<gene>
    <name evidence="3" type="ORF">AA0113_g7450</name>
</gene>
<dbReference type="GO" id="GO:0008298">
    <property type="term" value="P:intracellular mRNA localization"/>
    <property type="evidence" value="ECO:0007669"/>
    <property type="project" value="TreeGrafter"/>
</dbReference>
<feature type="region of interest" description="Disordered" evidence="1">
    <location>
        <begin position="1"/>
        <end position="48"/>
    </location>
</feature>
<evidence type="ECO:0000313" key="3">
    <source>
        <dbReference type="EMBL" id="RYO59692.1"/>
    </source>
</evidence>
<reference evidence="4" key="1">
    <citation type="journal article" date="2019" name="bioRxiv">
        <title>Genomics, evolutionary history and diagnostics of the Alternaria alternata species group including apple and Asian pear pathotypes.</title>
        <authorList>
            <person name="Armitage A.D."/>
            <person name="Cockerton H.M."/>
            <person name="Sreenivasaprasad S."/>
            <person name="Woodhall J.W."/>
            <person name="Lane C.R."/>
            <person name="Harrison R.J."/>
            <person name="Clarkson J.P."/>
        </authorList>
    </citation>
    <scope>NUCLEOTIDE SEQUENCE [LARGE SCALE GENOMIC DNA]</scope>
    <source>
        <strain evidence="4">RGR 97.0016</strain>
    </source>
</reference>
<organism evidence="3 4">
    <name type="scientific">Alternaria arborescens</name>
    <dbReference type="NCBI Taxonomy" id="156630"/>
    <lineage>
        <taxon>Eukaryota</taxon>
        <taxon>Fungi</taxon>
        <taxon>Dikarya</taxon>
        <taxon>Ascomycota</taxon>
        <taxon>Pezizomycotina</taxon>
        <taxon>Dothideomycetes</taxon>
        <taxon>Pleosporomycetidae</taxon>
        <taxon>Pleosporales</taxon>
        <taxon>Pleosporineae</taxon>
        <taxon>Pleosporaceae</taxon>
        <taxon>Alternaria</taxon>
        <taxon>Alternaria sect. Alternaria</taxon>
    </lineage>
</organism>
<dbReference type="GO" id="GO:0042175">
    <property type="term" value="C:nuclear outer membrane-endoplasmic reticulum membrane network"/>
    <property type="evidence" value="ECO:0007669"/>
    <property type="project" value="TreeGrafter"/>
</dbReference>
<evidence type="ECO:0000313" key="4">
    <source>
        <dbReference type="Proteomes" id="UP000293823"/>
    </source>
</evidence>
<comment type="caution">
    <text evidence="3">The sequence shown here is derived from an EMBL/GenBank/DDBJ whole genome shotgun (WGS) entry which is preliminary data.</text>
</comment>
<protein>
    <recommendedName>
        <fullName evidence="2">Myb-like domain-containing protein</fullName>
    </recommendedName>
</protein>
<dbReference type="GO" id="GO:0005783">
    <property type="term" value="C:endoplasmic reticulum"/>
    <property type="evidence" value="ECO:0007669"/>
    <property type="project" value="TreeGrafter"/>
</dbReference>
<dbReference type="Pfam" id="PF13921">
    <property type="entry name" value="Myb_DNA-bind_6"/>
    <property type="match status" value="1"/>
</dbReference>
<dbReference type="EMBL" id="PEJP01000029">
    <property type="protein sequence ID" value="RYO59692.1"/>
    <property type="molecule type" value="Genomic_DNA"/>
</dbReference>
<evidence type="ECO:0000259" key="2">
    <source>
        <dbReference type="PROSITE" id="PS50090"/>
    </source>
</evidence>
<dbReference type="PANTHER" id="PTHR31027">
    <property type="entry name" value="NUCLEAR SEGREGATION PROTEIN BFR1"/>
    <property type="match status" value="1"/>
</dbReference>
<dbReference type="GO" id="GO:0003729">
    <property type="term" value="F:mRNA binding"/>
    <property type="evidence" value="ECO:0007669"/>
    <property type="project" value="TreeGrafter"/>
</dbReference>
<dbReference type="GO" id="GO:1990904">
    <property type="term" value="C:ribonucleoprotein complex"/>
    <property type="evidence" value="ECO:0007669"/>
    <property type="project" value="TreeGrafter"/>
</dbReference>
<feature type="region of interest" description="Disordered" evidence="1">
    <location>
        <begin position="181"/>
        <end position="203"/>
    </location>
</feature>